<dbReference type="PANTHER" id="PTHR47331:SF6">
    <property type="entry name" value="DOUBLECORTIN DOMAIN-CONTAINING PROTEIN"/>
    <property type="match status" value="1"/>
</dbReference>
<feature type="domain" description="Integrase catalytic" evidence="1">
    <location>
        <begin position="566"/>
        <end position="766"/>
    </location>
</feature>
<proteinExistence type="predicted"/>
<name>A0A4Y2QRS8_ARAVE</name>
<dbReference type="Pfam" id="PF18701">
    <property type="entry name" value="DUF5641"/>
    <property type="match status" value="1"/>
</dbReference>
<dbReference type="GO" id="GO:0015074">
    <property type="term" value="P:DNA integration"/>
    <property type="evidence" value="ECO:0007669"/>
    <property type="project" value="InterPro"/>
</dbReference>
<dbReference type="InterPro" id="IPR040676">
    <property type="entry name" value="DUF5641"/>
</dbReference>
<dbReference type="InterPro" id="IPR001584">
    <property type="entry name" value="Integrase_cat-core"/>
</dbReference>
<evidence type="ECO:0000259" key="1">
    <source>
        <dbReference type="PROSITE" id="PS50994"/>
    </source>
</evidence>
<comment type="caution">
    <text evidence="2">The sequence shown here is derived from an EMBL/GenBank/DDBJ whole genome shotgun (WGS) entry which is preliminary data.</text>
</comment>
<dbReference type="InterPro" id="IPR041588">
    <property type="entry name" value="Integrase_H2C2"/>
</dbReference>
<dbReference type="AlphaFoldDB" id="A0A4Y2QRS8"/>
<dbReference type="PROSITE" id="PS50994">
    <property type="entry name" value="INTEGRASE"/>
    <property type="match status" value="1"/>
</dbReference>
<dbReference type="InterPro" id="IPR008042">
    <property type="entry name" value="Retrotrans_Pao"/>
</dbReference>
<dbReference type="EMBL" id="BGPR01140161">
    <property type="protein sequence ID" value="GBN65956.1"/>
    <property type="molecule type" value="Genomic_DNA"/>
</dbReference>
<dbReference type="InterPro" id="IPR043502">
    <property type="entry name" value="DNA/RNA_pol_sf"/>
</dbReference>
<dbReference type="InterPro" id="IPR012337">
    <property type="entry name" value="RNaseH-like_sf"/>
</dbReference>
<dbReference type="OrthoDB" id="6433312at2759"/>
<dbReference type="Pfam" id="PF17921">
    <property type="entry name" value="Integrase_H2C2"/>
    <property type="match status" value="1"/>
</dbReference>
<evidence type="ECO:0000313" key="3">
    <source>
        <dbReference type="Proteomes" id="UP000499080"/>
    </source>
</evidence>
<gene>
    <name evidence="2" type="ORF">AVEN_21756_1</name>
</gene>
<reference evidence="2 3" key="1">
    <citation type="journal article" date="2019" name="Sci. Rep.">
        <title>Orb-weaving spider Araneus ventricosus genome elucidates the spidroin gene catalogue.</title>
        <authorList>
            <person name="Kono N."/>
            <person name="Nakamura H."/>
            <person name="Ohtoshi R."/>
            <person name="Moran D.A.P."/>
            <person name="Shinohara A."/>
            <person name="Yoshida Y."/>
            <person name="Fujiwara M."/>
            <person name="Mori M."/>
            <person name="Tomita M."/>
            <person name="Arakawa K."/>
        </authorList>
    </citation>
    <scope>NUCLEOTIDE SEQUENCE [LARGE SCALE GENOMIC DNA]</scope>
</reference>
<dbReference type="SUPFAM" id="SSF53098">
    <property type="entry name" value="Ribonuclease H-like"/>
    <property type="match status" value="1"/>
</dbReference>
<dbReference type="InterPro" id="IPR036397">
    <property type="entry name" value="RNaseH_sf"/>
</dbReference>
<sequence>MVGPRVQPELFQILIQFRVFQVAVCADVEKMFRQIKVHENDVDWQRILWRNSPEDAIREYRLVTVTYGTACAPFFSTRTLRQLALDKVKNYPLASKATLCNFYVDDLLGGAGSREEAIQLVTEMQAMMKKGGFHLRKWISNEPSIFREVFIDSLEKEFVHLDDGDCKVLGLGWSPSLDVFRFTVVPDQLEATYTKRGVLSQMARVFDPLGLLSPCVIFMKILLQQLWQGKFSWDQPLPDELSSIWRTFQEELHLLKRVTFPRYVLKPNAVVEVHGFCDASEKAYCAAIYIRCISIDSIRVSLLTSKTRVAPLKVQSLPRLELCSALLLANLLQATLPALTVQISETFAWSDSKITLAWLKSEPRRWQPFVANRVAQIQELTHNVHWNFVEVFQKFSSWNKLKRIVAYCLRFVKNCSLATCQRKRSFLTTAELNEAEKCIVKFIQRDHFSMEVSYLSASKQLPSNNKIIPLTPFYDDSGIIRVGGRLKNSMLTESQKHPILLPKTDHVVNLIITDYHLKLLHAGPQLIQAALREKFWILSARDAVRRVVRKCIPCFRNRPKLAEQIMGELPKSRVCPSSVFHRTGLDFAGPFLIRSSKGRGSRNTKRYICVFVCFATKAVHLEVVSDLTSRAFIACLKRFVARRGRPSEIFCDRGTNFYGDSRDLRKEFSQLMKDKSIYQFLTTENINWRFNPPASPHFGGLWESVVKSFKFHLKRVIGTASVTFEELATITSQIEACLNSRPLSGISNDPNDLSALTPGHFLIGKPLIAIPQVPIPDDLHLCDHWRMIQRMIQHFWNRWSNEYLTKLQSRPKWRTLQPDIKVGDLVLIKHENLAPLQWRLGRIVKTFPGGDNRVNRNLRLNRENCCDQYQNFANYQSLELSLHILC</sequence>
<organism evidence="2 3">
    <name type="scientific">Araneus ventricosus</name>
    <name type="common">Orbweaver spider</name>
    <name type="synonym">Epeira ventricosa</name>
    <dbReference type="NCBI Taxonomy" id="182803"/>
    <lineage>
        <taxon>Eukaryota</taxon>
        <taxon>Metazoa</taxon>
        <taxon>Ecdysozoa</taxon>
        <taxon>Arthropoda</taxon>
        <taxon>Chelicerata</taxon>
        <taxon>Arachnida</taxon>
        <taxon>Araneae</taxon>
        <taxon>Araneomorphae</taxon>
        <taxon>Entelegynae</taxon>
        <taxon>Araneoidea</taxon>
        <taxon>Araneidae</taxon>
        <taxon>Araneus</taxon>
    </lineage>
</organism>
<dbReference type="PANTHER" id="PTHR47331">
    <property type="entry name" value="PHD-TYPE DOMAIN-CONTAINING PROTEIN"/>
    <property type="match status" value="1"/>
</dbReference>
<dbReference type="SUPFAM" id="SSF56672">
    <property type="entry name" value="DNA/RNA polymerases"/>
    <property type="match status" value="1"/>
</dbReference>
<dbReference type="GO" id="GO:0042575">
    <property type="term" value="C:DNA polymerase complex"/>
    <property type="evidence" value="ECO:0007669"/>
    <property type="project" value="UniProtKB-ARBA"/>
</dbReference>
<keyword evidence="3" id="KW-1185">Reference proteome</keyword>
<dbReference type="GO" id="GO:0071897">
    <property type="term" value="P:DNA biosynthetic process"/>
    <property type="evidence" value="ECO:0007669"/>
    <property type="project" value="UniProtKB-ARBA"/>
</dbReference>
<protein>
    <recommendedName>
        <fullName evidence="1">Integrase catalytic domain-containing protein</fullName>
    </recommendedName>
</protein>
<dbReference type="GO" id="GO:0003676">
    <property type="term" value="F:nucleic acid binding"/>
    <property type="evidence" value="ECO:0007669"/>
    <property type="project" value="InterPro"/>
</dbReference>
<dbReference type="Proteomes" id="UP000499080">
    <property type="component" value="Unassembled WGS sequence"/>
</dbReference>
<dbReference type="Gene3D" id="3.30.420.10">
    <property type="entry name" value="Ribonuclease H-like superfamily/Ribonuclease H"/>
    <property type="match status" value="1"/>
</dbReference>
<accession>A0A4Y2QRS8</accession>
<evidence type="ECO:0000313" key="2">
    <source>
        <dbReference type="EMBL" id="GBN65956.1"/>
    </source>
</evidence>
<dbReference type="Pfam" id="PF05380">
    <property type="entry name" value="Peptidase_A17"/>
    <property type="match status" value="1"/>
</dbReference>